<dbReference type="Gene3D" id="1.10.260.40">
    <property type="entry name" value="lambda repressor-like DNA-binding domains"/>
    <property type="match status" value="1"/>
</dbReference>
<evidence type="ECO:0000259" key="1">
    <source>
        <dbReference type="Pfam" id="PF13443"/>
    </source>
</evidence>
<comment type="caution">
    <text evidence="2">The sequence shown here is derived from an EMBL/GenBank/DDBJ whole genome shotgun (WGS) entry which is preliminary data.</text>
</comment>
<dbReference type="InterPro" id="IPR010982">
    <property type="entry name" value="Lambda_DNA-bd_dom_sf"/>
</dbReference>
<proteinExistence type="predicted"/>
<dbReference type="Proteomes" id="UP000812277">
    <property type="component" value="Unassembled WGS sequence"/>
</dbReference>
<organism evidence="2 3">
    <name type="scientific">Paenibacillus oenotherae</name>
    <dbReference type="NCBI Taxonomy" id="1435645"/>
    <lineage>
        <taxon>Bacteria</taxon>
        <taxon>Bacillati</taxon>
        <taxon>Bacillota</taxon>
        <taxon>Bacilli</taxon>
        <taxon>Bacillales</taxon>
        <taxon>Paenibacillaceae</taxon>
        <taxon>Paenibacillus</taxon>
    </lineage>
</organism>
<dbReference type="EMBL" id="JAHZIJ010000007">
    <property type="protein sequence ID" value="MBW7475456.1"/>
    <property type="molecule type" value="Genomic_DNA"/>
</dbReference>
<protein>
    <submittedName>
        <fullName evidence="2">Helix-turn-helix domain-containing protein</fullName>
    </submittedName>
</protein>
<reference evidence="2 3" key="1">
    <citation type="submission" date="2021-07" db="EMBL/GenBank/DDBJ databases">
        <title>Paenibacillus radiodurans sp. nov., isolated from the southeastern edge of Tengger Desert.</title>
        <authorList>
            <person name="Zhang G."/>
        </authorList>
    </citation>
    <scope>NUCLEOTIDE SEQUENCE [LARGE SCALE GENOMIC DNA]</scope>
    <source>
        <strain evidence="2 3">DT7-4</strain>
    </source>
</reference>
<keyword evidence="3" id="KW-1185">Reference proteome</keyword>
<feature type="domain" description="HTH cro/C1-type" evidence="1">
    <location>
        <begin position="10"/>
        <end position="69"/>
    </location>
</feature>
<dbReference type="RefSeq" id="WP_219872699.1">
    <property type="nucleotide sequence ID" value="NZ_JAHZIJ010000007.1"/>
</dbReference>
<evidence type="ECO:0000313" key="2">
    <source>
        <dbReference type="EMBL" id="MBW7475456.1"/>
    </source>
</evidence>
<sequence>MKIELGRCLLRERLAEAGMTVEELAQGMLYRTERIADFIDNKRVMSLKNAISISHIVGCQVDSLYELIPATAAGSRE</sequence>
<name>A0ABS7D6G2_9BACL</name>
<evidence type="ECO:0000313" key="3">
    <source>
        <dbReference type="Proteomes" id="UP000812277"/>
    </source>
</evidence>
<dbReference type="Pfam" id="PF13443">
    <property type="entry name" value="HTH_26"/>
    <property type="match status" value="1"/>
</dbReference>
<dbReference type="SUPFAM" id="SSF47413">
    <property type="entry name" value="lambda repressor-like DNA-binding domains"/>
    <property type="match status" value="1"/>
</dbReference>
<gene>
    <name evidence="2" type="ORF">K0T92_11910</name>
</gene>
<accession>A0ABS7D6G2</accession>
<dbReference type="InterPro" id="IPR001387">
    <property type="entry name" value="Cro/C1-type_HTH"/>
</dbReference>